<sequence>MEALSPLGYLLAGLAISWLVTRWLRPRHRYPPGPRGLPLVGSVFDVPTKDGWLVFRDWARKYDSDIVHVAALGKHICVLNSAAAAKELFEGRPHIYSDKENSVMLEELSGWWRSWVQLPYGARWREHRRRFHQHFRPLAVPQYHNQQTIGARRLLALLLDAPEGFSRHVRYAAGSVILDVVYAFDARPGDARIELVEKAVQTSEKLVHAGVYLVDIFPILKHVPAWFPGAGFKREAAGYKKLVDAMYHVPYDQYKAAMRDGTADPCFLGSLLSDVDLAAPKVDEDMYINLAGTTYAAGSDTTITALNVFVLAMILYPDVQRAAQAELDRVVGRAWLPEIADRDALPYVAALVQEVLRWHPPLPLTLPHRATTADTYAGYDIPRDCVVLANAWAILHDPTTYPDPHTFDPARFLHADGTPNAVPLPSAVFGVGRRACPGRYFAADMLFVFVAHLLAAFAIERVEGEEVREEFEPYAISPPKPFRARFTPRYGGVEELVRAVADV</sequence>
<evidence type="ECO:0000256" key="9">
    <source>
        <dbReference type="ARBA" id="ARBA00023002"/>
    </source>
</evidence>
<evidence type="ECO:0000256" key="11">
    <source>
        <dbReference type="ARBA" id="ARBA00023033"/>
    </source>
</evidence>
<gene>
    <name evidence="15" type="ORF">PsYK624_126940</name>
</gene>
<organism evidence="15 16">
    <name type="scientific">Phanerochaete sordida</name>
    <dbReference type="NCBI Taxonomy" id="48140"/>
    <lineage>
        <taxon>Eukaryota</taxon>
        <taxon>Fungi</taxon>
        <taxon>Dikarya</taxon>
        <taxon>Basidiomycota</taxon>
        <taxon>Agaricomycotina</taxon>
        <taxon>Agaricomycetes</taxon>
        <taxon>Polyporales</taxon>
        <taxon>Phanerochaetaceae</taxon>
        <taxon>Phanerochaete</taxon>
    </lineage>
</organism>
<dbReference type="EMBL" id="BPQB01000060">
    <property type="protein sequence ID" value="GJE96497.1"/>
    <property type="molecule type" value="Genomic_DNA"/>
</dbReference>
<dbReference type="GO" id="GO:0016020">
    <property type="term" value="C:membrane"/>
    <property type="evidence" value="ECO:0007669"/>
    <property type="project" value="UniProtKB-SubCell"/>
</dbReference>
<evidence type="ECO:0000256" key="4">
    <source>
        <dbReference type="ARBA" id="ARBA00010617"/>
    </source>
</evidence>
<dbReference type="InterPro" id="IPR001128">
    <property type="entry name" value="Cyt_P450"/>
</dbReference>
<comment type="caution">
    <text evidence="15">The sequence shown here is derived from an EMBL/GenBank/DDBJ whole genome shotgun (WGS) entry which is preliminary data.</text>
</comment>
<comment type="pathway">
    <text evidence="3">Secondary metabolite biosynthesis.</text>
</comment>
<accession>A0A9P3GJT5</accession>
<evidence type="ECO:0000256" key="13">
    <source>
        <dbReference type="PIRSR" id="PIRSR602401-1"/>
    </source>
</evidence>
<dbReference type="AlphaFoldDB" id="A0A9P3GJT5"/>
<evidence type="ECO:0000313" key="15">
    <source>
        <dbReference type="EMBL" id="GJE96497.1"/>
    </source>
</evidence>
<evidence type="ECO:0000256" key="14">
    <source>
        <dbReference type="RuleBase" id="RU000461"/>
    </source>
</evidence>
<feature type="binding site" description="axial binding residue" evidence="13">
    <location>
        <position position="436"/>
    </location>
    <ligand>
        <name>heme</name>
        <dbReference type="ChEBI" id="CHEBI:30413"/>
    </ligand>
    <ligandPart>
        <name>Fe</name>
        <dbReference type="ChEBI" id="CHEBI:18248"/>
    </ligandPart>
</feature>
<dbReference type="Proteomes" id="UP000703269">
    <property type="component" value="Unassembled WGS sequence"/>
</dbReference>
<keyword evidence="10 13" id="KW-0408">Iron</keyword>
<name>A0A9P3GJT5_9APHY</name>
<keyword evidence="8" id="KW-1133">Transmembrane helix</keyword>
<keyword evidence="9 14" id="KW-0560">Oxidoreductase</keyword>
<keyword evidence="12" id="KW-0472">Membrane</keyword>
<evidence type="ECO:0000256" key="2">
    <source>
        <dbReference type="ARBA" id="ARBA00004167"/>
    </source>
</evidence>
<evidence type="ECO:0000256" key="3">
    <source>
        <dbReference type="ARBA" id="ARBA00005179"/>
    </source>
</evidence>
<dbReference type="PROSITE" id="PS00086">
    <property type="entry name" value="CYTOCHROME_P450"/>
    <property type="match status" value="1"/>
</dbReference>
<comment type="subcellular location">
    <subcellularLocation>
        <location evidence="2">Membrane</location>
        <topology evidence="2">Single-pass membrane protein</topology>
    </subcellularLocation>
</comment>
<keyword evidence="6" id="KW-0812">Transmembrane</keyword>
<dbReference type="Gene3D" id="1.10.630.10">
    <property type="entry name" value="Cytochrome P450"/>
    <property type="match status" value="1"/>
</dbReference>
<comment type="cofactor">
    <cofactor evidence="1 13">
        <name>heme</name>
        <dbReference type="ChEBI" id="CHEBI:30413"/>
    </cofactor>
</comment>
<dbReference type="OrthoDB" id="2789670at2759"/>
<evidence type="ECO:0000256" key="7">
    <source>
        <dbReference type="ARBA" id="ARBA00022723"/>
    </source>
</evidence>
<keyword evidence="5 13" id="KW-0349">Heme</keyword>
<reference evidence="15 16" key="1">
    <citation type="submission" date="2021-08" db="EMBL/GenBank/DDBJ databases">
        <title>Draft Genome Sequence of Phanerochaete sordida strain YK-624.</title>
        <authorList>
            <person name="Mori T."/>
            <person name="Dohra H."/>
            <person name="Suzuki T."/>
            <person name="Kawagishi H."/>
            <person name="Hirai H."/>
        </authorList>
    </citation>
    <scope>NUCLEOTIDE SEQUENCE [LARGE SCALE GENOMIC DNA]</scope>
    <source>
        <strain evidence="15 16">YK-624</strain>
    </source>
</reference>
<protein>
    <submittedName>
        <fullName evidence="15">Cytochrome P450</fullName>
    </submittedName>
</protein>
<evidence type="ECO:0000313" key="16">
    <source>
        <dbReference type="Proteomes" id="UP000703269"/>
    </source>
</evidence>
<keyword evidence="7 13" id="KW-0479">Metal-binding</keyword>
<dbReference type="GO" id="GO:0016705">
    <property type="term" value="F:oxidoreductase activity, acting on paired donors, with incorporation or reduction of molecular oxygen"/>
    <property type="evidence" value="ECO:0007669"/>
    <property type="project" value="InterPro"/>
</dbReference>
<keyword evidence="16" id="KW-1185">Reference proteome</keyword>
<keyword evidence="11 14" id="KW-0503">Monooxygenase</keyword>
<dbReference type="GO" id="GO:0020037">
    <property type="term" value="F:heme binding"/>
    <property type="evidence" value="ECO:0007669"/>
    <property type="project" value="InterPro"/>
</dbReference>
<dbReference type="SUPFAM" id="SSF48264">
    <property type="entry name" value="Cytochrome P450"/>
    <property type="match status" value="1"/>
</dbReference>
<dbReference type="PRINTS" id="PR00463">
    <property type="entry name" value="EP450I"/>
</dbReference>
<dbReference type="CDD" id="cd11065">
    <property type="entry name" value="CYP64-like"/>
    <property type="match status" value="1"/>
</dbReference>
<evidence type="ECO:0000256" key="6">
    <source>
        <dbReference type="ARBA" id="ARBA00022692"/>
    </source>
</evidence>
<evidence type="ECO:0000256" key="10">
    <source>
        <dbReference type="ARBA" id="ARBA00023004"/>
    </source>
</evidence>
<dbReference type="GO" id="GO:0004497">
    <property type="term" value="F:monooxygenase activity"/>
    <property type="evidence" value="ECO:0007669"/>
    <property type="project" value="UniProtKB-KW"/>
</dbReference>
<dbReference type="InterPro" id="IPR050364">
    <property type="entry name" value="Cytochrome_P450_fung"/>
</dbReference>
<dbReference type="Pfam" id="PF00067">
    <property type="entry name" value="p450"/>
    <property type="match status" value="1"/>
</dbReference>
<dbReference type="GO" id="GO:0005506">
    <property type="term" value="F:iron ion binding"/>
    <property type="evidence" value="ECO:0007669"/>
    <property type="project" value="InterPro"/>
</dbReference>
<dbReference type="InterPro" id="IPR017972">
    <property type="entry name" value="Cyt_P450_CS"/>
</dbReference>
<evidence type="ECO:0000256" key="12">
    <source>
        <dbReference type="ARBA" id="ARBA00023136"/>
    </source>
</evidence>
<dbReference type="PANTHER" id="PTHR46300:SF7">
    <property type="entry name" value="P450, PUTATIVE (EUROFUNG)-RELATED"/>
    <property type="match status" value="1"/>
</dbReference>
<dbReference type="PRINTS" id="PR00385">
    <property type="entry name" value="P450"/>
</dbReference>
<evidence type="ECO:0000256" key="1">
    <source>
        <dbReference type="ARBA" id="ARBA00001971"/>
    </source>
</evidence>
<dbReference type="InterPro" id="IPR036396">
    <property type="entry name" value="Cyt_P450_sf"/>
</dbReference>
<proteinExistence type="inferred from homology"/>
<evidence type="ECO:0000256" key="8">
    <source>
        <dbReference type="ARBA" id="ARBA00022989"/>
    </source>
</evidence>
<evidence type="ECO:0000256" key="5">
    <source>
        <dbReference type="ARBA" id="ARBA00022617"/>
    </source>
</evidence>
<comment type="similarity">
    <text evidence="4 14">Belongs to the cytochrome P450 family.</text>
</comment>
<dbReference type="PANTHER" id="PTHR46300">
    <property type="entry name" value="P450, PUTATIVE (EUROFUNG)-RELATED-RELATED"/>
    <property type="match status" value="1"/>
</dbReference>
<dbReference type="InterPro" id="IPR002401">
    <property type="entry name" value="Cyt_P450_E_grp-I"/>
</dbReference>